<reference evidence="18 19" key="1">
    <citation type="submission" date="2021-12" db="EMBL/GenBank/DDBJ databases">
        <title>Genome sequencing of bacteria with rrn-lacking chromosome and rrn-plasmid.</title>
        <authorList>
            <person name="Anda M."/>
            <person name="Iwasaki W."/>
        </authorList>
    </citation>
    <scope>NUCLEOTIDE SEQUENCE [LARGE SCALE GENOMIC DNA]</scope>
    <source>
        <strain evidence="18 19">NBRC 101262</strain>
    </source>
</reference>
<dbReference type="Gene3D" id="3.40.50.1220">
    <property type="entry name" value="TPP-binding domain"/>
    <property type="match status" value="1"/>
</dbReference>
<proteinExistence type="inferred from homology"/>
<evidence type="ECO:0000256" key="5">
    <source>
        <dbReference type="ARBA" id="ARBA00014581"/>
    </source>
</evidence>
<evidence type="ECO:0000256" key="2">
    <source>
        <dbReference type="ARBA" id="ARBA00004429"/>
    </source>
</evidence>
<feature type="transmembrane region" description="Helical" evidence="16">
    <location>
        <begin position="6"/>
        <end position="24"/>
    </location>
</feature>
<keyword evidence="13 15" id="KW-0472">Membrane</keyword>
<dbReference type="InterPro" id="IPR029035">
    <property type="entry name" value="DHS-like_NAD/FAD-binding_dom"/>
</dbReference>
<comment type="catalytic activity">
    <reaction evidence="14 15">
        <text>NAD(+) + NADPH + H(+)(in) = NADH + NADP(+) + H(+)(out)</text>
        <dbReference type="Rhea" id="RHEA:47992"/>
        <dbReference type="ChEBI" id="CHEBI:15378"/>
        <dbReference type="ChEBI" id="CHEBI:57540"/>
        <dbReference type="ChEBI" id="CHEBI:57783"/>
        <dbReference type="ChEBI" id="CHEBI:57945"/>
        <dbReference type="ChEBI" id="CHEBI:58349"/>
        <dbReference type="EC" id="7.1.1.1"/>
    </reaction>
</comment>
<keyword evidence="10 15" id="KW-1278">Translocase</keyword>
<comment type="similarity">
    <text evidence="3 15">Belongs to the PNT beta subunit family.</text>
</comment>
<evidence type="ECO:0000256" key="8">
    <source>
        <dbReference type="ARBA" id="ARBA00022692"/>
    </source>
</evidence>
<feature type="transmembrane region" description="Helical" evidence="16">
    <location>
        <begin position="173"/>
        <end position="194"/>
    </location>
</feature>
<dbReference type="Pfam" id="PF02233">
    <property type="entry name" value="PNTB"/>
    <property type="match status" value="1"/>
</dbReference>
<evidence type="ECO:0000256" key="4">
    <source>
        <dbReference type="ARBA" id="ARBA00012943"/>
    </source>
</evidence>
<evidence type="ECO:0000256" key="14">
    <source>
        <dbReference type="ARBA" id="ARBA00048202"/>
    </source>
</evidence>
<protein>
    <recommendedName>
        <fullName evidence="5 15">NAD(P) transhydrogenase subunit beta</fullName>
        <ecNumber evidence="4 15">7.1.1.1</ecNumber>
    </recommendedName>
    <alternativeName>
        <fullName evidence="15">Nicotinamide nucleotide transhydrogenase subunit beta</fullName>
    </alternativeName>
</protein>
<feature type="transmembrane region" description="Helical" evidence="16">
    <location>
        <begin position="139"/>
        <end position="161"/>
    </location>
</feature>
<evidence type="ECO:0000256" key="6">
    <source>
        <dbReference type="ARBA" id="ARBA00022475"/>
    </source>
</evidence>
<feature type="transmembrane region" description="Helical" evidence="16">
    <location>
        <begin position="200"/>
        <end position="218"/>
    </location>
</feature>
<evidence type="ECO:0000256" key="1">
    <source>
        <dbReference type="ARBA" id="ARBA00003943"/>
    </source>
</evidence>
<dbReference type="SUPFAM" id="SSF52467">
    <property type="entry name" value="DHS-like NAD/FAD-binding domain"/>
    <property type="match status" value="1"/>
</dbReference>
<dbReference type="PIRSF" id="PIRSF000204">
    <property type="entry name" value="PNTB"/>
    <property type="match status" value="1"/>
</dbReference>
<feature type="transmembrane region" description="Helical" evidence="16">
    <location>
        <begin position="256"/>
        <end position="274"/>
    </location>
</feature>
<dbReference type="RefSeq" id="WP_332918969.1">
    <property type="nucleotide sequence ID" value="NZ_AP025292.1"/>
</dbReference>
<dbReference type="PANTHER" id="PTHR44758:SF1">
    <property type="entry name" value="NAD(P) TRANSHYDROGENASE SUBUNIT BETA"/>
    <property type="match status" value="1"/>
</dbReference>
<keyword evidence="19" id="KW-1185">Reference proteome</keyword>
<dbReference type="EC" id="7.1.1.1" evidence="4 15"/>
<evidence type="ECO:0000256" key="15">
    <source>
        <dbReference type="PIRNR" id="PIRNR000204"/>
    </source>
</evidence>
<dbReference type="InterPro" id="IPR034300">
    <property type="entry name" value="PNTB-like"/>
</dbReference>
<evidence type="ECO:0000256" key="10">
    <source>
        <dbReference type="ARBA" id="ARBA00022967"/>
    </source>
</evidence>
<keyword evidence="6 15" id="KW-1003">Cell membrane</keyword>
<evidence type="ECO:0000313" key="19">
    <source>
        <dbReference type="Proteomes" id="UP001354989"/>
    </source>
</evidence>
<dbReference type="Proteomes" id="UP001354989">
    <property type="component" value="Chromosome"/>
</dbReference>
<feature type="transmembrane region" description="Helical" evidence="16">
    <location>
        <begin position="230"/>
        <end position="250"/>
    </location>
</feature>
<keyword evidence="12 15" id="KW-0520">NAD</keyword>
<accession>A0ABM7VF15</accession>
<gene>
    <name evidence="18" type="primary">pntB</name>
    <name evidence="18" type="ORF">PEPS_18010</name>
</gene>
<comment type="function">
    <text evidence="1 15">The transhydrogenation between NADH and NADP is coupled to respiration and ATP hydrolysis and functions as a proton pump across the membrane.</text>
</comment>
<evidence type="ECO:0000256" key="11">
    <source>
        <dbReference type="ARBA" id="ARBA00022989"/>
    </source>
</evidence>
<dbReference type="EMBL" id="AP025292">
    <property type="protein sequence ID" value="BDC99520.1"/>
    <property type="molecule type" value="Genomic_DNA"/>
</dbReference>
<keyword evidence="7 15" id="KW-0997">Cell inner membrane</keyword>
<evidence type="ECO:0000256" key="3">
    <source>
        <dbReference type="ARBA" id="ARBA00007919"/>
    </source>
</evidence>
<sequence length="479" mass="49918">MGKEIIDFLYLISIIIFIIGMKGLSNPATARKGNLVAGAGMGLAILIALLTPMLAGTAVSMTKYVFIIIAMAIGSGVGLVASKRVAMTAMPEMVSLFNGLGGATAMLIGFIELKNYAPEGVAGKLAAVAGHADLFTGSVFSSVFALFIGAVSFSGSLIAWGKLNGSLRDNIKLPVPQIINVTTLIAVFVLSYLIMAGNEMNFTLLIVLTIVSLFYGVAFVSPIGGGDMPVVISLLNSFTGIGATVAGLIYGNNIMIVGGILVGASGILLTILMCEAMNRSLISVVIGGFGASASSASGSGREEVVKEATPSDLAIQLKYSERVVIVPGYGLAVAQAQHVCHELEQVLETEGVDVKYAIHPVAGRMPGHMNVLLAESDVDYDKLMELEPANDAFNNTDVVLVIGANDVVNPAAKSDAGSPIYGMPILDVEQAKNVVVFKRSMGTGYAGIQNPLFFGDRTKMLFGDAKKSLGKLKEELANA</sequence>
<evidence type="ECO:0000259" key="17">
    <source>
        <dbReference type="Pfam" id="PF02233"/>
    </source>
</evidence>
<feature type="transmembrane region" description="Helical" evidence="16">
    <location>
        <begin position="36"/>
        <end position="55"/>
    </location>
</feature>
<feature type="transmembrane region" description="Helical" evidence="16">
    <location>
        <begin position="61"/>
        <end position="81"/>
    </location>
</feature>
<keyword evidence="9 15" id="KW-0521">NADP</keyword>
<evidence type="ECO:0000256" key="13">
    <source>
        <dbReference type="ARBA" id="ARBA00023136"/>
    </source>
</evidence>
<keyword evidence="8 16" id="KW-0812">Transmembrane</keyword>
<organism evidence="18 19">
    <name type="scientific">Persicobacter psychrovividus</name>
    <dbReference type="NCBI Taxonomy" id="387638"/>
    <lineage>
        <taxon>Bacteria</taxon>
        <taxon>Pseudomonadati</taxon>
        <taxon>Bacteroidota</taxon>
        <taxon>Cytophagia</taxon>
        <taxon>Cytophagales</taxon>
        <taxon>Persicobacteraceae</taxon>
        <taxon>Persicobacter</taxon>
    </lineage>
</organism>
<evidence type="ECO:0000256" key="7">
    <source>
        <dbReference type="ARBA" id="ARBA00022519"/>
    </source>
</evidence>
<feature type="domain" description="NADP transhydrogenase beta-like" evidence="17">
    <location>
        <begin position="8"/>
        <end position="474"/>
    </location>
</feature>
<dbReference type="InterPro" id="IPR012136">
    <property type="entry name" value="NADH_DH_b"/>
</dbReference>
<evidence type="ECO:0000313" key="18">
    <source>
        <dbReference type="EMBL" id="BDC99520.1"/>
    </source>
</evidence>
<keyword evidence="11 16" id="KW-1133">Transmembrane helix</keyword>
<evidence type="ECO:0000256" key="16">
    <source>
        <dbReference type="SAM" id="Phobius"/>
    </source>
</evidence>
<name>A0ABM7VF15_9BACT</name>
<comment type="subcellular location">
    <subcellularLocation>
        <location evidence="2">Cell inner membrane</location>
        <topology evidence="2">Multi-pass membrane protein</topology>
    </subcellularLocation>
</comment>
<dbReference type="PANTHER" id="PTHR44758">
    <property type="entry name" value="NAD(P) TRANSHYDROGENASE SUBUNIT BETA"/>
    <property type="match status" value="1"/>
</dbReference>
<evidence type="ECO:0000256" key="12">
    <source>
        <dbReference type="ARBA" id="ARBA00023027"/>
    </source>
</evidence>
<feature type="transmembrane region" description="Helical" evidence="16">
    <location>
        <begin position="93"/>
        <end position="111"/>
    </location>
</feature>
<evidence type="ECO:0000256" key="9">
    <source>
        <dbReference type="ARBA" id="ARBA00022857"/>
    </source>
</evidence>